<accession>A0A1E8PK97</accession>
<protein>
    <submittedName>
        <fullName evidence="4">GNAT family N-acetyltransferase</fullName>
    </submittedName>
</protein>
<dbReference type="Gene3D" id="3.40.630.30">
    <property type="match status" value="1"/>
</dbReference>
<name>A0A1E8PK97_9BURK</name>
<dbReference type="InterPro" id="IPR045039">
    <property type="entry name" value="NSI-like"/>
</dbReference>
<dbReference type="GO" id="GO:0005737">
    <property type="term" value="C:cytoplasm"/>
    <property type="evidence" value="ECO:0007669"/>
    <property type="project" value="TreeGrafter"/>
</dbReference>
<dbReference type="PROSITE" id="PS51186">
    <property type="entry name" value="GNAT"/>
    <property type="match status" value="1"/>
</dbReference>
<proteinExistence type="predicted"/>
<dbReference type="PANTHER" id="PTHR43626">
    <property type="entry name" value="ACYL-COA N-ACYLTRANSFERASE"/>
    <property type="match status" value="1"/>
</dbReference>
<evidence type="ECO:0000259" key="3">
    <source>
        <dbReference type="PROSITE" id="PS51186"/>
    </source>
</evidence>
<reference evidence="4 5" key="1">
    <citation type="submission" date="2016-10" db="EMBL/GenBank/DDBJ databases">
        <title>Updated version of Genome Assembly of Janthinobacterium lividum ERGS5:01.</title>
        <authorList>
            <person name="Kumar R."/>
            <person name="Acharya V."/>
            <person name="Singh D."/>
        </authorList>
    </citation>
    <scope>NUCLEOTIDE SEQUENCE [LARGE SCALE GENOMIC DNA]</scope>
    <source>
        <strain evidence="4 5">ERGS5:01</strain>
    </source>
</reference>
<evidence type="ECO:0000313" key="5">
    <source>
        <dbReference type="Proteomes" id="UP000092634"/>
    </source>
</evidence>
<dbReference type="SUPFAM" id="SSF55729">
    <property type="entry name" value="Acyl-CoA N-acyltransferases (Nat)"/>
    <property type="match status" value="1"/>
</dbReference>
<feature type="domain" description="N-acetyltransferase" evidence="3">
    <location>
        <begin position="3"/>
        <end position="135"/>
    </location>
</feature>
<dbReference type="InterPro" id="IPR000182">
    <property type="entry name" value="GNAT_dom"/>
</dbReference>
<dbReference type="GO" id="GO:0008080">
    <property type="term" value="F:N-acetyltransferase activity"/>
    <property type="evidence" value="ECO:0007669"/>
    <property type="project" value="InterPro"/>
</dbReference>
<evidence type="ECO:0000313" key="4">
    <source>
        <dbReference type="EMBL" id="OFJ46751.1"/>
    </source>
</evidence>
<comment type="caution">
    <text evidence="4">The sequence shown here is derived from an EMBL/GenBank/DDBJ whole genome shotgun (WGS) entry which is preliminary data.</text>
</comment>
<dbReference type="AlphaFoldDB" id="A0A1E8PK97"/>
<gene>
    <name evidence="4" type="ORF">BA896_019135</name>
</gene>
<dbReference type="PANTHER" id="PTHR43626:SF4">
    <property type="entry name" value="GCN5-RELATED N-ACETYLTRANSFERASE 2, CHLOROPLASTIC"/>
    <property type="match status" value="1"/>
</dbReference>
<dbReference type="Pfam" id="PF13508">
    <property type="entry name" value="Acetyltransf_7"/>
    <property type="match status" value="1"/>
</dbReference>
<dbReference type="CDD" id="cd04301">
    <property type="entry name" value="NAT_SF"/>
    <property type="match status" value="1"/>
</dbReference>
<organism evidence="4 5">
    <name type="scientific">Janthinobacterium lividum</name>
    <dbReference type="NCBI Taxonomy" id="29581"/>
    <lineage>
        <taxon>Bacteria</taxon>
        <taxon>Pseudomonadati</taxon>
        <taxon>Pseudomonadota</taxon>
        <taxon>Betaproteobacteria</taxon>
        <taxon>Burkholderiales</taxon>
        <taxon>Oxalobacteraceae</taxon>
        <taxon>Janthinobacterium</taxon>
    </lineage>
</organism>
<keyword evidence="2" id="KW-0012">Acyltransferase</keyword>
<sequence>MNINYTSDQPCAEAFKALYDTTGWGPVSRGTAFYQDALVGSWCSRSAYLGGQLVGFVRVISDGRLHAFVTEMIVHPEFQHRGIGAALLSSILDGYRDAGIADVQLFSAKGKSIFYEKLGFSSRPEDAPGMQLKAAT</sequence>
<keyword evidence="1 4" id="KW-0808">Transferase</keyword>
<dbReference type="Proteomes" id="UP000092634">
    <property type="component" value="Unassembled WGS sequence"/>
</dbReference>
<evidence type="ECO:0000256" key="1">
    <source>
        <dbReference type="ARBA" id="ARBA00022679"/>
    </source>
</evidence>
<dbReference type="EMBL" id="MAQB02000010">
    <property type="protein sequence ID" value="OFJ46751.1"/>
    <property type="molecule type" value="Genomic_DNA"/>
</dbReference>
<dbReference type="InterPro" id="IPR016181">
    <property type="entry name" value="Acyl_CoA_acyltransferase"/>
</dbReference>
<evidence type="ECO:0000256" key="2">
    <source>
        <dbReference type="ARBA" id="ARBA00023315"/>
    </source>
</evidence>